<dbReference type="AlphaFoldDB" id="A0AA39FEC4"/>
<name>A0AA39FEC4_MICHY</name>
<dbReference type="Pfam" id="PF04939">
    <property type="entry name" value="RRS1"/>
    <property type="match status" value="1"/>
</dbReference>
<comment type="subcellular location">
    <subcellularLocation>
        <location evidence="1 5">Nucleus</location>
    </subcellularLocation>
</comment>
<evidence type="ECO:0000256" key="6">
    <source>
        <dbReference type="SAM" id="MobiDB-lite"/>
    </source>
</evidence>
<evidence type="ECO:0000313" key="8">
    <source>
        <dbReference type="Proteomes" id="UP001168972"/>
    </source>
</evidence>
<accession>A0AA39FEC4</accession>
<keyword evidence="8" id="KW-1185">Reference proteome</keyword>
<keyword evidence="4 5" id="KW-0539">Nucleus</keyword>
<dbReference type="EMBL" id="JAQQBR010001831">
    <property type="protein sequence ID" value="KAK0167988.1"/>
    <property type="molecule type" value="Genomic_DNA"/>
</dbReference>
<comment type="caution">
    <text evidence="7">The sequence shown here is derived from an EMBL/GenBank/DDBJ whole genome shotgun (WGS) entry which is preliminary data.</text>
</comment>
<organism evidence="7 8">
    <name type="scientific">Microctonus hyperodae</name>
    <name type="common">Parasitoid wasp</name>
    <dbReference type="NCBI Taxonomy" id="165561"/>
    <lineage>
        <taxon>Eukaryota</taxon>
        <taxon>Metazoa</taxon>
        <taxon>Ecdysozoa</taxon>
        <taxon>Arthropoda</taxon>
        <taxon>Hexapoda</taxon>
        <taxon>Insecta</taxon>
        <taxon>Pterygota</taxon>
        <taxon>Neoptera</taxon>
        <taxon>Endopterygota</taxon>
        <taxon>Hymenoptera</taxon>
        <taxon>Apocrita</taxon>
        <taxon>Ichneumonoidea</taxon>
        <taxon>Braconidae</taxon>
        <taxon>Euphorinae</taxon>
        <taxon>Microctonus</taxon>
    </lineage>
</organism>
<evidence type="ECO:0000256" key="1">
    <source>
        <dbReference type="ARBA" id="ARBA00004123"/>
    </source>
</evidence>
<evidence type="ECO:0000256" key="3">
    <source>
        <dbReference type="ARBA" id="ARBA00022517"/>
    </source>
</evidence>
<protein>
    <recommendedName>
        <fullName evidence="5">Ribosome biogenesis regulatory protein</fullName>
    </recommendedName>
</protein>
<reference evidence="7" key="1">
    <citation type="journal article" date="2023" name="bioRxiv">
        <title>Scaffold-level genome assemblies of two parasitoid biocontrol wasps reveal the parthenogenesis mechanism and an associated novel virus.</title>
        <authorList>
            <person name="Inwood S."/>
            <person name="Skelly J."/>
            <person name="Guhlin J."/>
            <person name="Harrop T."/>
            <person name="Goldson S."/>
            <person name="Dearden P."/>
        </authorList>
    </citation>
    <scope>NUCLEOTIDE SEQUENCE</scope>
    <source>
        <strain evidence="7">Lincoln</strain>
        <tissue evidence="7">Whole body</tissue>
    </source>
</reference>
<feature type="region of interest" description="Disordered" evidence="6">
    <location>
        <begin position="135"/>
        <end position="154"/>
    </location>
</feature>
<sequence length="276" mass="31498">MEIEIDEGTLLATNYNEFDKEKLKTNTEDYLKSLTTDNVQHLINKIWSLPTDRIDEIFVAHLPKPTFVLPRARAVPKPKPLTKWQEFAKQKGIRSKKKGKSKLQWDDQLNKWVPTFGYQRNKAIEQKEWLVEVGDDNTPKADPRETANKSKQERVAKNELQRLRNLAKANNIKVPKVGLPTTEHFPSAKQLATATTVARVSTASVGKFQSKLPKEKDAKGIAKEVPGLKRKRSALPLNFTDEKKRDSNLVDEIVNKKSKKDILRVDIPTTPKETNK</sequence>
<dbReference type="GO" id="GO:0042254">
    <property type="term" value="P:ribosome biogenesis"/>
    <property type="evidence" value="ECO:0007669"/>
    <property type="project" value="UniProtKB-KW"/>
</dbReference>
<feature type="compositionally biased region" description="Basic and acidic residues" evidence="6">
    <location>
        <begin position="137"/>
        <end position="154"/>
    </location>
</feature>
<keyword evidence="3 5" id="KW-0690">Ribosome biogenesis</keyword>
<proteinExistence type="inferred from homology"/>
<evidence type="ECO:0000256" key="2">
    <source>
        <dbReference type="ARBA" id="ARBA00010077"/>
    </source>
</evidence>
<dbReference type="GO" id="GO:0005634">
    <property type="term" value="C:nucleus"/>
    <property type="evidence" value="ECO:0007669"/>
    <property type="project" value="UniProtKB-SubCell"/>
</dbReference>
<comment type="function">
    <text evidence="5">Involved in ribosomal large subunit assembly.</text>
</comment>
<comment type="similarity">
    <text evidence="2 5">Belongs to the RRS1 family.</text>
</comment>
<dbReference type="Proteomes" id="UP001168972">
    <property type="component" value="Unassembled WGS sequence"/>
</dbReference>
<evidence type="ECO:0000256" key="5">
    <source>
        <dbReference type="RuleBase" id="RU364132"/>
    </source>
</evidence>
<dbReference type="InterPro" id="IPR007023">
    <property type="entry name" value="Ribosom_reg"/>
</dbReference>
<evidence type="ECO:0000256" key="4">
    <source>
        <dbReference type="ARBA" id="ARBA00023242"/>
    </source>
</evidence>
<evidence type="ECO:0000313" key="7">
    <source>
        <dbReference type="EMBL" id="KAK0167988.1"/>
    </source>
</evidence>
<gene>
    <name evidence="7" type="ORF">PV327_001833</name>
</gene>
<reference evidence="7" key="2">
    <citation type="submission" date="2023-03" db="EMBL/GenBank/DDBJ databases">
        <authorList>
            <person name="Inwood S.N."/>
            <person name="Skelly J.G."/>
            <person name="Guhlin J."/>
            <person name="Harrop T.W.R."/>
            <person name="Goldson S.G."/>
            <person name="Dearden P.K."/>
        </authorList>
    </citation>
    <scope>NUCLEOTIDE SEQUENCE</scope>
    <source>
        <strain evidence="7">Lincoln</strain>
        <tissue evidence="7">Whole body</tissue>
    </source>
</reference>